<proteinExistence type="predicted"/>
<comment type="caution">
    <text evidence="1">The sequence shown here is derived from an EMBL/GenBank/DDBJ whole genome shotgun (WGS) entry which is preliminary data.</text>
</comment>
<protein>
    <submittedName>
        <fullName evidence="1">Uncharacterized protein</fullName>
    </submittedName>
</protein>
<evidence type="ECO:0000313" key="1">
    <source>
        <dbReference type="EMBL" id="GAV00314.1"/>
    </source>
</evidence>
<gene>
    <name evidence="1" type="primary">RvY_11182-1</name>
    <name evidence="1" type="synonym">RvY_11182.1</name>
    <name evidence="1" type="ORF">RvY_11182</name>
</gene>
<name>A0A1D1VN17_RAMVA</name>
<dbReference type="AlphaFoldDB" id="A0A1D1VN17"/>
<sequence>MHNCSVSNFALDALAALGSELKQLPMLKVLQLKEDYTLEMFSWDELKPVATSLQPENPMRFSAEKNG</sequence>
<evidence type="ECO:0000313" key="2">
    <source>
        <dbReference type="Proteomes" id="UP000186922"/>
    </source>
</evidence>
<dbReference type="EMBL" id="BDGG01000006">
    <property type="protein sequence ID" value="GAV00314.1"/>
    <property type="molecule type" value="Genomic_DNA"/>
</dbReference>
<dbReference type="Proteomes" id="UP000186922">
    <property type="component" value="Unassembled WGS sequence"/>
</dbReference>
<organism evidence="1 2">
    <name type="scientific">Ramazzottius varieornatus</name>
    <name type="common">Water bear</name>
    <name type="synonym">Tardigrade</name>
    <dbReference type="NCBI Taxonomy" id="947166"/>
    <lineage>
        <taxon>Eukaryota</taxon>
        <taxon>Metazoa</taxon>
        <taxon>Ecdysozoa</taxon>
        <taxon>Tardigrada</taxon>
        <taxon>Eutardigrada</taxon>
        <taxon>Parachela</taxon>
        <taxon>Hypsibioidea</taxon>
        <taxon>Ramazzottiidae</taxon>
        <taxon>Ramazzottius</taxon>
    </lineage>
</organism>
<keyword evidence="2" id="KW-1185">Reference proteome</keyword>
<reference evidence="1 2" key="1">
    <citation type="journal article" date="2016" name="Nat. Commun.">
        <title>Extremotolerant tardigrade genome and improved radiotolerance of human cultured cells by tardigrade-unique protein.</title>
        <authorList>
            <person name="Hashimoto T."/>
            <person name="Horikawa D.D."/>
            <person name="Saito Y."/>
            <person name="Kuwahara H."/>
            <person name="Kozuka-Hata H."/>
            <person name="Shin-I T."/>
            <person name="Minakuchi Y."/>
            <person name="Ohishi K."/>
            <person name="Motoyama A."/>
            <person name="Aizu T."/>
            <person name="Enomoto A."/>
            <person name="Kondo K."/>
            <person name="Tanaka S."/>
            <person name="Hara Y."/>
            <person name="Koshikawa S."/>
            <person name="Sagara H."/>
            <person name="Miura T."/>
            <person name="Yokobori S."/>
            <person name="Miyagawa K."/>
            <person name="Suzuki Y."/>
            <person name="Kubo T."/>
            <person name="Oyama M."/>
            <person name="Kohara Y."/>
            <person name="Fujiyama A."/>
            <person name="Arakawa K."/>
            <person name="Katayama T."/>
            <person name="Toyoda A."/>
            <person name="Kunieda T."/>
        </authorList>
    </citation>
    <scope>NUCLEOTIDE SEQUENCE [LARGE SCALE GENOMIC DNA]</scope>
    <source>
        <strain evidence="1 2">YOKOZUNA-1</strain>
    </source>
</reference>
<accession>A0A1D1VN17</accession>